<dbReference type="InterPro" id="IPR001775">
    <property type="entry name" value="GspD/PilQ"/>
</dbReference>
<dbReference type="InterPro" id="IPR049371">
    <property type="entry name" value="GspD-like_N0"/>
</dbReference>
<dbReference type="PANTHER" id="PTHR30332:SF24">
    <property type="entry name" value="SECRETIN GSPD-RELATED"/>
    <property type="match status" value="1"/>
</dbReference>
<evidence type="ECO:0000259" key="7">
    <source>
        <dbReference type="Pfam" id="PF00263"/>
    </source>
</evidence>
<dbReference type="PRINTS" id="PR00811">
    <property type="entry name" value="BCTERIALGSPD"/>
</dbReference>
<dbReference type="EMBL" id="JAQJJC010000010">
    <property type="protein sequence ID" value="MDN5114520.1"/>
    <property type="molecule type" value="Genomic_DNA"/>
</dbReference>
<dbReference type="GO" id="GO:0009306">
    <property type="term" value="P:protein secretion"/>
    <property type="evidence" value="ECO:0007669"/>
    <property type="project" value="InterPro"/>
</dbReference>
<dbReference type="GO" id="GO:0015627">
    <property type="term" value="C:type II protein secretion system complex"/>
    <property type="evidence" value="ECO:0007669"/>
    <property type="project" value="TreeGrafter"/>
</dbReference>
<feature type="coiled-coil region" evidence="6">
    <location>
        <begin position="152"/>
        <end position="179"/>
    </location>
</feature>
<organism evidence="9 10">
    <name type="scientific">Aliarcobacter butzleri</name>
    <dbReference type="NCBI Taxonomy" id="28197"/>
    <lineage>
        <taxon>Bacteria</taxon>
        <taxon>Pseudomonadati</taxon>
        <taxon>Campylobacterota</taxon>
        <taxon>Epsilonproteobacteria</taxon>
        <taxon>Campylobacterales</taxon>
        <taxon>Arcobacteraceae</taxon>
        <taxon>Aliarcobacter</taxon>
    </lineage>
</organism>
<keyword evidence="4" id="KW-0472">Membrane</keyword>
<dbReference type="AlphaFoldDB" id="A0AAW7Q528"/>
<comment type="similarity">
    <text evidence="5">Belongs to the bacterial secretin family.</text>
</comment>
<dbReference type="RefSeq" id="WP_301343037.1">
    <property type="nucleotide sequence ID" value="NZ_JAQJJC010000010.1"/>
</dbReference>
<feature type="domain" description="GspD-like N0" evidence="8">
    <location>
        <begin position="25"/>
        <end position="94"/>
    </location>
</feature>
<evidence type="ECO:0000256" key="6">
    <source>
        <dbReference type="SAM" id="Coils"/>
    </source>
</evidence>
<dbReference type="Pfam" id="PF00263">
    <property type="entry name" value="Secretin"/>
    <property type="match status" value="1"/>
</dbReference>
<dbReference type="Proteomes" id="UP001170713">
    <property type="component" value="Unassembled WGS sequence"/>
</dbReference>
<protein>
    <submittedName>
        <fullName evidence="9">Secretin N-terminal domain-containing protein</fullName>
    </submittedName>
</protein>
<name>A0AAW7Q528_9BACT</name>
<keyword evidence="3" id="KW-0732">Signal</keyword>
<comment type="subcellular location">
    <subcellularLocation>
        <location evidence="1">Membrane</location>
    </subcellularLocation>
</comment>
<evidence type="ECO:0000256" key="2">
    <source>
        <dbReference type="ARBA" id="ARBA00022692"/>
    </source>
</evidence>
<dbReference type="GO" id="GO:0016020">
    <property type="term" value="C:membrane"/>
    <property type="evidence" value="ECO:0007669"/>
    <property type="project" value="UniProtKB-SubCell"/>
</dbReference>
<evidence type="ECO:0000256" key="1">
    <source>
        <dbReference type="ARBA" id="ARBA00004370"/>
    </source>
</evidence>
<sequence length="478" mass="53345">MKKIFIVLLLIFYALNLYSNDEININFKDIKVDDLIKITSKITKRNILVTQIINEKVDYIPTQKITKENLFDILETTLKEKGYFLVEENGVLKVKKVEIIKEEEQFTEVIGLKNVDGVNIIKILDDVVNKKYINKTIKPFVSLDLESNSLVVMASKDELKQIKDLIQELDKEKAQVYVQAKIIEVNNELVNKIGISYGIISTSARSDGINAISSNLNGGSNAIKEAVDTLGIKVSDINIKSGLALGASLNLLQQNGALDIVSEPSILAIDNKESSIYVGEKISVEISSTLTDGGLQRTNYEREDIGLTLKVKPRISSDTKLTLEINTLLEGIKSTSVSAGQNPDTLKKEIKTAAILNNGESVIIGGLIENKNETIEQKVPVLGDIPLFGGLFKNDSKMNKKNNLVIIVTPYMIPKSKDITYIREQLSELKKLEDKYLQDSLSIIKDNSKKGKENIFVENNENDNKSEHEKRVKEILGY</sequence>
<keyword evidence="6" id="KW-0175">Coiled coil</keyword>
<evidence type="ECO:0000313" key="9">
    <source>
        <dbReference type="EMBL" id="MDN5114520.1"/>
    </source>
</evidence>
<feature type="domain" description="Type II/III secretion system secretin-like" evidence="7">
    <location>
        <begin position="251"/>
        <end position="413"/>
    </location>
</feature>
<evidence type="ECO:0000259" key="8">
    <source>
        <dbReference type="Pfam" id="PF21305"/>
    </source>
</evidence>
<proteinExistence type="inferred from homology"/>
<comment type="caution">
    <text evidence="9">The sequence shown here is derived from an EMBL/GenBank/DDBJ whole genome shotgun (WGS) entry which is preliminary data.</text>
</comment>
<dbReference type="InterPro" id="IPR050810">
    <property type="entry name" value="Bact_Secretion_Sys_Channel"/>
</dbReference>
<reference evidence="9" key="1">
    <citation type="journal article" date="2023" name="Microorganisms">
        <title>Genomic Characterization of Arcobacter butzleri Strains Isolated from Various Sources in Lithuania.</title>
        <authorList>
            <person name="Uljanovas D."/>
            <person name="Golz G."/>
            <person name="Fleischmann S."/>
            <person name="Kudirkiene E."/>
            <person name="Kasetiene N."/>
            <person name="Grineviciene A."/>
            <person name="Tamuleviciene E."/>
            <person name="Aksomaitiene J."/>
            <person name="Alter T."/>
            <person name="Malakauskas M."/>
        </authorList>
    </citation>
    <scope>NUCLEOTIDE SEQUENCE</scope>
    <source>
        <strain evidence="9">W48</strain>
    </source>
</reference>
<dbReference type="Gene3D" id="3.55.50.30">
    <property type="match status" value="1"/>
</dbReference>
<evidence type="ECO:0000256" key="3">
    <source>
        <dbReference type="ARBA" id="ARBA00022729"/>
    </source>
</evidence>
<accession>A0AAW7Q528</accession>
<dbReference type="InterPro" id="IPR038591">
    <property type="entry name" value="NolW-like_sf"/>
</dbReference>
<evidence type="ECO:0000256" key="5">
    <source>
        <dbReference type="RuleBase" id="RU004003"/>
    </source>
</evidence>
<dbReference type="Pfam" id="PF21305">
    <property type="entry name" value="type_II_gspD_N0"/>
    <property type="match status" value="1"/>
</dbReference>
<evidence type="ECO:0000256" key="4">
    <source>
        <dbReference type="ARBA" id="ARBA00023136"/>
    </source>
</evidence>
<gene>
    <name evidence="9" type="ORF">PJV88_07745</name>
</gene>
<dbReference type="InterPro" id="IPR004845">
    <property type="entry name" value="T2SS_GspD_CS"/>
</dbReference>
<dbReference type="InterPro" id="IPR004846">
    <property type="entry name" value="T2SS/T3SS_dom"/>
</dbReference>
<reference evidence="9" key="2">
    <citation type="submission" date="2023-01" db="EMBL/GenBank/DDBJ databases">
        <authorList>
            <person name="Uljanovas D."/>
        </authorList>
    </citation>
    <scope>NUCLEOTIDE SEQUENCE</scope>
    <source>
        <strain evidence="9">W48</strain>
    </source>
</reference>
<dbReference type="PROSITE" id="PS00875">
    <property type="entry name" value="T2SP_D"/>
    <property type="match status" value="1"/>
</dbReference>
<keyword evidence="2" id="KW-0812">Transmembrane</keyword>
<dbReference type="Gene3D" id="3.30.1370.120">
    <property type="match status" value="1"/>
</dbReference>
<evidence type="ECO:0000313" key="10">
    <source>
        <dbReference type="Proteomes" id="UP001170713"/>
    </source>
</evidence>
<dbReference type="PANTHER" id="PTHR30332">
    <property type="entry name" value="PROBABLE GENERAL SECRETION PATHWAY PROTEIN D"/>
    <property type="match status" value="1"/>
</dbReference>